<dbReference type="Proteomes" id="UP001072034">
    <property type="component" value="Unassembled WGS sequence"/>
</dbReference>
<keyword evidence="1" id="KW-1133">Transmembrane helix</keyword>
<evidence type="ECO:0000313" key="3">
    <source>
        <dbReference type="Proteomes" id="UP001072034"/>
    </source>
</evidence>
<keyword evidence="1" id="KW-0812">Transmembrane</keyword>
<evidence type="ECO:0000313" key="2">
    <source>
        <dbReference type="EMBL" id="MCZ0859025.1"/>
    </source>
</evidence>
<keyword evidence="1" id="KW-0472">Membrane</keyword>
<sequence>MRRAALRAARGLRRLGGRPGRGEDGQILLLGVGTIAVVVALVLVAASVTAIYLDLKTLTSLADSAAAAAADHVDEDGYFEGLQAGGAPGRLTDAGVRAAALEDLAAQPERPESAQVVQASSPDGATAVVTLAARSRPPFLPWGAIPSRGFTITATGSARLTTAP</sequence>
<organism evidence="2 3">
    <name type="scientific">Actinomyces israelii</name>
    <dbReference type="NCBI Taxonomy" id="1659"/>
    <lineage>
        <taxon>Bacteria</taxon>
        <taxon>Bacillati</taxon>
        <taxon>Actinomycetota</taxon>
        <taxon>Actinomycetes</taxon>
        <taxon>Actinomycetales</taxon>
        <taxon>Actinomycetaceae</taxon>
        <taxon>Actinomyces</taxon>
    </lineage>
</organism>
<proteinExistence type="predicted"/>
<dbReference type="EMBL" id="JAPTMY010000036">
    <property type="protein sequence ID" value="MCZ0859025.1"/>
    <property type="molecule type" value="Genomic_DNA"/>
</dbReference>
<name>A0ABT4IBA8_9ACTO</name>
<feature type="transmembrane region" description="Helical" evidence="1">
    <location>
        <begin position="27"/>
        <end position="53"/>
    </location>
</feature>
<comment type="caution">
    <text evidence="2">The sequence shown here is derived from an EMBL/GenBank/DDBJ whole genome shotgun (WGS) entry which is preliminary data.</text>
</comment>
<reference evidence="2" key="1">
    <citation type="submission" date="2022-10" db="EMBL/GenBank/DDBJ databases">
        <title>Genome sequence of Actinomyces israelii ATCC 10048.</title>
        <authorList>
            <person name="Watt R.M."/>
            <person name="Tong W.M."/>
        </authorList>
    </citation>
    <scope>NUCLEOTIDE SEQUENCE</scope>
    <source>
        <strain evidence="2">ATCC 10048</strain>
    </source>
</reference>
<accession>A0ABT4IBA8</accession>
<protein>
    <submittedName>
        <fullName evidence="2">Glycosyltransferase</fullName>
    </submittedName>
</protein>
<evidence type="ECO:0000256" key="1">
    <source>
        <dbReference type="SAM" id="Phobius"/>
    </source>
</evidence>
<keyword evidence="3" id="KW-1185">Reference proteome</keyword>
<gene>
    <name evidence="2" type="ORF">OHJ16_13345</name>
</gene>